<dbReference type="PANTHER" id="PTHR21366">
    <property type="entry name" value="GLYOXALASE FAMILY PROTEIN"/>
    <property type="match status" value="1"/>
</dbReference>
<dbReference type="Pfam" id="PF00903">
    <property type="entry name" value="Glyoxalase"/>
    <property type="match status" value="1"/>
</dbReference>
<keyword evidence="4" id="KW-1185">Reference proteome</keyword>
<feature type="domain" description="VOC" evidence="2">
    <location>
        <begin position="4"/>
        <end position="124"/>
    </location>
</feature>
<dbReference type="Proteomes" id="UP000481030">
    <property type="component" value="Unassembled WGS sequence"/>
</dbReference>
<reference evidence="3 4" key="1">
    <citation type="journal article" date="2016" name="Antonie Van Leeuwenhoek">
        <title>Bacillus depressus sp. nov., isolated from soil of a sunflower field.</title>
        <authorList>
            <person name="Wei X."/>
            <person name="Xin D."/>
            <person name="Xin Y."/>
            <person name="Zhang H."/>
            <person name="Wang T."/>
            <person name="Zhang J."/>
        </authorList>
    </citation>
    <scope>NUCLEOTIDE SEQUENCE [LARGE SCALE GENOMIC DNA]</scope>
    <source>
        <strain evidence="3 4">BZ1</strain>
    </source>
</reference>
<dbReference type="SUPFAM" id="SSF54593">
    <property type="entry name" value="Glyoxalase/Bleomycin resistance protein/Dihydroxybiphenyl dioxygenase"/>
    <property type="match status" value="1"/>
</dbReference>
<evidence type="ECO:0000256" key="1">
    <source>
        <dbReference type="ARBA" id="ARBA00022723"/>
    </source>
</evidence>
<comment type="caution">
    <text evidence="3">The sequence shown here is derived from an EMBL/GenBank/DDBJ whole genome shotgun (WGS) entry which is preliminary data.</text>
</comment>
<dbReference type="InterPro" id="IPR037523">
    <property type="entry name" value="VOC_core"/>
</dbReference>
<dbReference type="CDD" id="cd07253">
    <property type="entry name" value="GLOD5"/>
    <property type="match status" value="1"/>
</dbReference>
<keyword evidence="1" id="KW-0479">Metal-binding</keyword>
<dbReference type="InterPro" id="IPR050383">
    <property type="entry name" value="GlyoxalaseI/FosfomycinResist"/>
</dbReference>
<gene>
    <name evidence="3" type="ORF">F7731_19920</name>
</gene>
<dbReference type="RefSeq" id="WP_151536543.1">
    <property type="nucleotide sequence ID" value="NZ_WBOS01000014.1"/>
</dbReference>
<dbReference type="InterPro" id="IPR018146">
    <property type="entry name" value="Glyoxalase_1_CS"/>
</dbReference>
<dbReference type="GO" id="GO:0046872">
    <property type="term" value="F:metal ion binding"/>
    <property type="evidence" value="ECO:0007669"/>
    <property type="project" value="UniProtKB-KW"/>
</dbReference>
<evidence type="ECO:0000259" key="2">
    <source>
        <dbReference type="PROSITE" id="PS51819"/>
    </source>
</evidence>
<dbReference type="InterPro" id="IPR029068">
    <property type="entry name" value="Glyas_Bleomycin-R_OHBP_Dase"/>
</dbReference>
<dbReference type="GO" id="GO:0004462">
    <property type="term" value="F:lactoylglutathione lyase activity"/>
    <property type="evidence" value="ECO:0007669"/>
    <property type="project" value="InterPro"/>
</dbReference>
<dbReference type="AlphaFoldDB" id="A0A6L3V2G5"/>
<dbReference type="Gene3D" id="3.10.180.10">
    <property type="entry name" value="2,3-Dihydroxybiphenyl 1,2-Dioxygenase, domain 1"/>
    <property type="match status" value="1"/>
</dbReference>
<protein>
    <submittedName>
        <fullName evidence="3">VOC family protein</fullName>
    </submittedName>
</protein>
<accession>A0A6L3V2G5</accession>
<dbReference type="InterPro" id="IPR004360">
    <property type="entry name" value="Glyas_Fos-R_dOase_dom"/>
</dbReference>
<dbReference type="PROSITE" id="PS00934">
    <property type="entry name" value="GLYOXALASE_I_1"/>
    <property type="match status" value="1"/>
</dbReference>
<proteinExistence type="predicted"/>
<sequence length="124" mass="14144">MIESMDHIVLTVRSIEKTSKFYSQVMGMQVVNFGEGRTALTFGKQKINLHELGKEFEPKAMNPLPGSEDLCFITNWNLNKVIEHLRRYEIPIEEGTVSRTGALGPITSIYIRDPDKNLIEISNY</sequence>
<evidence type="ECO:0000313" key="4">
    <source>
        <dbReference type="Proteomes" id="UP000481030"/>
    </source>
</evidence>
<dbReference type="EMBL" id="WBOS01000014">
    <property type="protein sequence ID" value="KAB2330443.1"/>
    <property type="molecule type" value="Genomic_DNA"/>
</dbReference>
<organism evidence="3 4">
    <name type="scientific">Cytobacillus depressus</name>
    <dbReference type="NCBI Taxonomy" id="1602942"/>
    <lineage>
        <taxon>Bacteria</taxon>
        <taxon>Bacillati</taxon>
        <taxon>Bacillota</taxon>
        <taxon>Bacilli</taxon>
        <taxon>Bacillales</taxon>
        <taxon>Bacillaceae</taxon>
        <taxon>Cytobacillus</taxon>
    </lineage>
</organism>
<name>A0A6L3V2G5_9BACI</name>
<dbReference type="PANTHER" id="PTHR21366:SF14">
    <property type="entry name" value="GLYOXALASE DOMAIN-CONTAINING PROTEIN 5"/>
    <property type="match status" value="1"/>
</dbReference>
<evidence type="ECO:0000313" key="3">
    <source>
        <dbReference type="EMBL" id="KAB2330443.1"/>
    </source>
</evidence>
<dbReference type="PROSITE" id="PS51819">
    <property type="entry name" value="VOC"/>
    <property type="match status" value="1"/>
</dbReference>
<dbReference type="OrthoDB" id="9800322at2"/>